<protein>
    <submittedName>
        <fullName evidence="2">Beta-lactamase family protein</fullName>
    </submittedName>
</protein>
<dbReference type="InterPro" id="IPR001466">
    <property type="entry name" value="Beta-lactam-related"/>
</dbReference>
<evidence type="ECO:0000313" key="3">
    <source>
        <dbReference type="Proteomes" id="UP000319204"/>
    </source>
</evidence>
<sequence length="460" mass="52974">MKQYYTNLAFLFSFLLIVNMLIAQDGETKQLAGRLDSLYTELNTYGEFNGNVLIAKKGKEIYCKSFGVSDKENGIPLSPRSIFYLASVSKQFTATAVVLLANEKKLKYSDAITQYLPELGSYHGVTIENLIHHTSGLPDYVDLFKKDWDSIETITNEEVIKRLGEQRPELRFVPGEKWQYSNTGYLLLASIIERVSKQTYGAYLDEHIFGPLNMDDTKVLFVHKDKIKDPQIAKAHYDNPEDMEYVQKLDGTYGQAKIYSTVRDLLKWDRALKNNLLVSQKDKESMFTSSLLNSGEETGYGFGWYIEQEEPFKKMVNHSGYFPGYLTYLEQHIDHDMTIIILQNNENRTGKKRLPIVETRNILYHIPNKNDVRLPEATLQKYVGVYVNEKGKDIPISLKHHSLWTNNGFDLIPVSETKFKVNGFWPEVTYTFILDGKGAVEGYRMEQPEQGVDKTLERKR</sequence>
<reference evidence="2" key="1">
    <citation type="submission" date="2019-10" db="EMBL/GenBank/DDBJ databases">
        <title>Muricauda hadale sp. nov., a piezophilic bacterium isolated from hadopelagic water of the Mariana Trench.</title>
        <authorList>
            <person name="Wei Y."/>
        </authorList>
    </citation>
    <scope>NUCLEOTIDE SEQUENCE [LARGE SCALE GENOMIC DNA]</scope>
    <source>
        <strain evidence="2">MT-229</strain>
    </source>
</reference>
<dbReference type="SUPFAM" id="SSF56601">
    <property type="entry name" value="beta-lactamase/transpeptidase-like"/>
    <property type="match status" value="1"/>
</dbReference>
<accession>A0A5N5IKB7</accession>
<dbReference type="EMBL" id="VNIK02000016">
    <property type="protein sequence ID" value="KAB5484483.1"/>
    <property type="molecule type" value="Genomic_DNA"/>
</dbReference>
<gene>
    <name evidence="2" type="ORF">FOT42_016570</name>
</gene>
<name>A0A5N5IKB7_9FLAO</name>
<keyword evidence="3" id="KW-1185">Reference proteome</keyword>
<organism evidence="2 3">
    <name type="scientific">Flagellimonas hadalis</name>
    <dbReference type="NCBI Taxonomy" id="2597517"/>
    <lineage>
        <taxon>Bacteria</taxon>
        <taxon>Pseudomonadati</taxon>
        <taxon>Bacteroidota</taxon>
        <taxon>Flavobacteriia</taxon>
        <taxon>Flavobacteriales</taxon>
        <taxon>Flavobacteriaceae</taxon>
        <taxon>Flagellimonas</taxon>
    </lineage>
</organism>
<dbReference type="PANTHER" id="PTHR46825">
    <property type="entry name" value="D-ALANYL-D-ALANINE-CARBOXYPEPTIDASE/ENDOPEPTIDASE AMPH"/>
    <property type="match status" value="1"/>
</dbReference>
<dbReference type="PANTHER" id="PTHR46825:SF9">
    <property type="entry name" value="BETA-LACTAMASE-RELATED DOMAIN-CONTAINING PROTEIN"/>
    <property type="match status" value="1"/>
</dbReference>
<evidence type="ECO:0000313" key="2">
    <source>
        <dbReference type="EMBL" id="KAB5484483.1"/>
    </source>
</evidence>
<comment type="caution">
    <text evidence="2">The sequence shown here is derived from an EMBL/GenBank/DDBJ whole genome shotgun (WGS) entry which is preliminary data.</text>
</comment>
<evidence type="ECO:0000259" key="1">
    <source>
        <dbReference type="Pfam" id="PF00144"/>
    </source>
</evidence>
<dbReference type="InterPro" id="IPR012338">
    <property type="entry name" value="Beta-lactam/transpept-like"/>
</dbReference>
<dbReference type="OrthoDB" id="9793489at2"/>
<proteinExistence type="predicted"/>
<dbReference type="AlphaFoldDB" id="A0A5N5IKB7"/>
<dbReference type="Pfam" id="PF00144">
    <property type="entry name" value="Beta-lactamase"/>
    <property type="match status" value="1"/>
</dbReference>
<dbReference type="InterPro" id="IPR050491">
    <property type="entry name" value="AmpC-like"/>
</dbReference>
<feature type="domain" description="Beta-lactamase-related" evidence="1">
    <location>
        <begin position="47"/>
        <end position="348"/>
    </location>
</feature>
<dbReference type="Proteomes" id="UP000319204">
    <property type="component" value="Unassembled WGS sequence"/>
</dbReference>
<dbReference type="Gene3D" id="3.40.710.10">
    <property type="entry name" value="DD-peptidase/beta-lactamase superfamily"/>
    <property type="match status" value="1"/>
</dbReference>
<dbReference type="RefSeq" id="WP_151891635.1">
    <property type="nucleotide sequence ID" value="NZ_VNIK02000016.1"/>
</dbReference>